<keyword evidence="1" id="KW-1185">Reference proteome</keyword>
<accession>A0A915DPJ0</accession>
<evidence type="ECO:0000313" key="2">
    <source>
        <dbReference type="WBParaSite" id="jg21761"/>
    </source>
</evidence>
<evidence type="ECO:0000313" key="1">
    <source>
        <dbReference type="Proteomes" id="UP000887574"/>
    </source>
</evidence>
<organism evidence="1 2">
    <name type="scientific">Ditylenchus dipsaci</name>
    <dbReference type="NCBI Taxonomy" id="166011"/>
    <lineage>
        <taxon>Eukaryota</taxon>
        <taxon>Metazoa</taxon>
        <taxon>Ecdysozoa</taxon>
        <taxon>Nematoda</taxon>
        <taxon>Chromadorea</taxon>
        <taxon>Rhabditida</taxon>
        <taxon>Tylenchina</taxon>
        <taxon>Tylenchomorpha</taxon>
        <taxon>Sphaerularioidea</taxon>
        <taxon>Anguinidae</taxon>
        <taxon>Anguininae</taxon>
        <taxon>Ditylenchus</taxon>
    </lineage>
</organism>
<name>A0A915DPJ0_9BILA</name>
<proteinExistence type="predicted"/>
<dbReference type="AlphaFoldDB" id="A0A915DPJ0"/>
<dbReference type="Proteomes" id="UP000887574">
    <property type="component" value="Unplaced"/>
</dbReference>
<reference evidence="2" key="1">
    <citation type="submission" date="2022-11" db="UniProtKB">
        <authorList>
            <consortium name="WormBaseParasite"/>
        </authorList>
    </citation>
    <scope>IDENTIFICATION</scope>
</reference>
<protein>
    <submittedName>
        <fullName evidence="2">Uncharacterized protein</fullName>
    </submittedName>
</protein>
<dbReference type="WBParaSite" id="jg21761">
    <property type="protein sequence ID" value="jg21761"/>
    <property type="gene ID" value="jg21761"/>
</dbReference>
<sequence>MYSYLFASSIIFVMIHEDVQSDLIVDDRKSFRPATMIIHVIRVIYEICESTSLAKNDDDLYLALTTLHVVLDFAVAEIYQPWTWIL</sequence>